<dbReference type="EMBL" id="SGPJ01000319">
    <property type="protein sequence ID" value="THG95458.1"/>
    <property type="molecule type" value="Genomic_DNA"/>
</dbReference>
<keyword evidence="1" id="KW-0732">Signal</keyword>
<reference evidence="2 3" key="1">
    <citation type="submission" date="2019-02" db="EMBL/GenBank/DDBJ databases">
        <title>Genome sequencing of the rare red list fungi Phlebia centrifuga.</title>
        <authorList>
            <person name="Buettner E."/>
            <person name="Kellner H."/>
        </authorList>
    </citation>
    <scope>NUCLEOTIDE SEQUENCE [LARGE SCALE GENOMIC DNA]</scope>
    <source>
        <strain evidence="2 3">DSM 108282</strain>
    </source>
</reference>
<keyword evidence="3" id="KW-1185">Reference proteome</keyword>
<comment type="caution">
    <text evidence="2">The sequence shown here is derived from an EMBL/GenBank/DDBJ whole genome shotgun (WGS) entry which is preliminary data.</text>
</comment>
<proteinExistence type="predicted"/>
<gene>
    <name evidence="2" type="ORF">EW026_g6201</name>
</gene>
<feature type="chain" id="PRO_5020331029" evidence="1">
    <location>
        <begin position="23"/>
        <end position="341"/>
    </location>
</feature>
<dbReference type="Proteomes" id="UP000309038">
    <property type="component" value="Unassembled WGS sequence"/>
</dbReference>
<organism evidence="2 3">
    <name type="scientific">Hermanssonia centrifuga</name>
    <dbReference type="NCBI Taxonomy" id="98765"/>
    <lineage>
        <taxon>Eukaryota</taxon>
        <taxon>Fungi</taxon>
        <taxon>Dikarya</taxon>
        <taxon>Basidiomycota</taxon>
        <taxon>Agaricomycotina</taxon>
        <taxon>Agaricomycetes</taxon>
        <taxon>Polyporales</taxon>
        <taxon>Meruliaceae</taxon>
        <taxon>Hermanssonia</taxon>
    </lineage>
</organism>
<sequence length="341" mass="35435">MVYSSKAILALAVVAAASPALAYPSADAAPVYARADQSLTLPGQPLQSGALSFSDILHDIGGVLGLKREDIEAIVARDAKHAHSFANAGKAVRPQGGRKGQVHPKVARERAAALLARQAQDTQSGAFSFSDFLNGLVGALGSLKREDMEMLARDASTTSAQSGAFSFSDFLNGLVGALGSLKREDMEMLARDASTTSAQSGAFSFSDFLNGLSGAFSFSDFLNGLVGALGSLKREDMEMLARDAPADQSGAFSFSDILHDITSALGALKREDMMDIAARTSTDPNAKAKALMAAALLSKMGKGNHARASTDPNAKAKALMAAALLSKMGKAPHARSLNDLD</sequence>
<evidence type="ECO:0000313" key="2">
    <source>
        <dbReference type="EMBL" id="THG95458.1"/>
    </source>
</evidence>
<name>A0A4S4KBQ6_9APHY</name>
<accession>A0A4S4KBQ6</accession>
<dbReference type="AlphaFoldDB" id="A0A4S4KBQ6"/>
<evidence type="ECO:0000256" key="1">
    <source>
        <dbReference type="SAM" id="SignalP"/>
    </source>
</evidence>
<evidence type="ECO:0000313" key="3">
    <source>
        <dbReference type="Proteomes" id="UP000309038"/>
    </source>
</evidence>
<feature type="signal peptide" evidence="1">
    <location>
        <begin position="1"/>
        <end position="22"/>
    </location>
</feature>
<protein>
    <submittedName>
        <fullName evidence="2">Uncharacterized protein</fullName>
    </submittedName>
</protein>